<organism evidence="9 10">
    <name type="scientific">Plutella xylostella</name>
    <name type="common">Diamondback moth</name>
    <name type="synonym">Plutella maculipennis</name>
    <dbReference type="NCBI Taxonomy" id="51655"/>
    <lineage>
        <taxon>Eukaryota</taxon>
        <taxon>Metazoa</taxon>
        <taxon>Ecdysozoa</taxon>
        <taxon>Arthropoda</taxon>
        <taxon>Hexapoda</taxon>
        <taxon>Insecta</taxon>
        <taxon>Pterygota</taxon>
        <taxon>Neoptera</taxon>
        <taxon>Endopterygota</taxon>
        <taxon>Lepidoptera</taxon>
        <taxon>Glossata</taxon>
        <taxon>Ditrysia</taxon>
        <taxon>Yponomeutoidea</taxon>
        <taxon>Plutellidae</taxon>
        <taxon>Plutella</taxon>
    </lineage>
</organism>
<dbReference type="EMBL" id="CAJHNJ030000001">
    <property type="protein sequence ID" value="CAG9087241.1"/>
    <property type="molecule type" value="Genomic_DNA"/>
</dbReference>
<dbReference type="GO" id="GO:0034587">
    <property type="term" value="P:piRNA processing"/>
    <property type="evidence" value="ECO:0007669"/>
    <property type="project" value="TreeGrafter"/>
</dbReference>
<dbReference type="Gene3D" id="3.30.870.10">
    <property type="entry name" value="Endonuclease Chain A"/>
    <property type="match status" value="1"/>
</dbReference>
<evidence type="ECO:0000256" key="2">
    <source>
        <dbReference type="ARBA" id="ARBA00022963"/>
    </source>
</evidence>
<dbReference type="Proteomes" id="UP000653454">
    <property type="component" value="Unassembled WGS sequence"/>
</dbReference>
<reference evidence="9" key="1">
    <citation type="submission" date="2020-11" db="EMBL/GenBank/DDBJ databases">
        <authorList>
            <person name="Whiteford S."/>
        </authorList>
    </citation>
    <scope>NUCLEOTIDE SEQUENCE</scope>
</reference>
<feature type="compositionally biased region" description="Basic and acidic residues" evidence="7">
    <location>
        <begin position="235"/>
        <end position="246"/>
    </location>
</feature>
<evidence type="ECO:0000313" key="10">
    <source>
        <dbReference type="Proteomes" id="UP000653454"/>
    </source>
</evidence>
<protein>
    <recommendedName>
        <fullName evidence="5">Mitochondrial cardiolipin hydrolase</fullName>
    </recommendedName>
    <alternativeName>
        <fullName evidence="6">Mitochondrial phospholipase</fullName>
    </alternativeName>
</protein>
<dbReference type="InterPro" id="IPR025202">
    <property type="entry name" value="PLD-like_dom"/>
</dbReference>
<dbReference type="AlphaFoldDB" id="A0A8S4CWW8"/>
<dbReference type="GO" id="GO:0005739">
    <property type="term" value="C:mitochondrion"/>
    <property type="evidence" value="ECO:0007669"/>
    <property type="project" value="TreeGrafter"/>
</dbReference>
<gene>
    <name evidence="9" type="ORF">PLXY2_LOCUS337</name>
</gene>
<sequence>MQFPICLKSLNMRFSSRLVSSAAAVALTCVVSAAAYYYKSRKTEINEVMIFCKLQFNVFNFFDKLISFIEAAKRSVNVCMPSIHNPAIQARLVELIQRKNIKVRIIIDGAGYNASTASFLKELSDAGAEIKWKVSEYRMQQKYCLVDDEVLMAGTLDWGNDLSFDHWNYVYVTSKNQLVEPVKRAFSNMWSECQTSLREALNTPSAPRDPESTDTADSEDMQDQEDNLSDNYEMVEQHQDPERPRENTPVVQITA</sequence>
<feature type="region of interest" description="Disordered" evidence="7">
    <location>
        <begin position="198"/>
        <end position="255"/>
    </location>
</feature>
<dbReference type="GO" id="GO:0016042">
    <property type="term" value="P:lipid catabolic process"/>
    <property type="evidence" value="ECO:0007669"/>
    <property type="project" value="UniProtKB-KW"/>
</dbReference>
<keyword evidence="2" id="KW-0442">Lipid degradation</keyword>
<evidence type="ECO:0000259" key="8">
    <source>
        <dbReference type="Pfam" id="PF13091"/>
    </source>
</evidence>
<evidence type="ECO:0000256" key="3">
    <source>
        <dbReference type="ARBA" id="ARBA00023098"/>
    </source>
</evidence>
<evidence type="ECO:0000313" key="9">
    <source>
        <dbReference type="EMBL" id="CAG9087241.1"/>
    </source>
</evidence>
<dbReference type="PANTHER" id="PTHR43856">
    <property type="entry name" value="CARDIOLIPIN HYDROLASE"/>
    <property type="match status" value="1"/>
</dbReference>
<name>A0A8S4CWW8_PLUXY</name>
<accession>A0A8S4CWW8</accession>
<dbReference type="GO" id="GO:0016891">
    <property type="term" value="F:RNA endonuclease activity producing 5'-phosphomonoesters, hydrolytic mechanism"/>
    <property type="evidence" value="ECO:0007669"/>
    <property type="project" value="TreeGrafter"/>
</dbReference>
<feature type="compositionally biased region" description="Acidic residues" evidence="7">
    <location>
        <begin position="212"/>
        <end position="228"/>
    </location>
</feature>
<dbReference type="Pfam" id="PF13091">
    <property type="entry name" value="PLDc_2"/>
    <property type="match status" value="1"/>
</dbReference>
<keyword evidence="1" id="KW-0378">Hydrolase</keyword>
<proteinExistence type="inferred from homology"/>
<evidence type="ECO:0000256" key="6">
    <source>
        <dbReference type="ARBA" id="ARBA00043167"/>
    </source>
</evidence>
<evidence type="ECO:0000256" key="4">
    <source>
        <dbReference type="ARBA" id="ARBA00038012"/>
    </source>
</evidence>
<dbReference type="PANTHER" id="PTHR43856:SF1">
    <property type="entry name" value="MITOCHONDRIAL CARDIOLIPIN HYDROLASE"/>
    <property type="match status" value="1"/>
</dbReference>
<evidence type="ECO:0000256" key="5">
    <source>
        <dbReference type="ARBA" id="ARBA00040549"/>
    </source>
</evidence>
<keyword evidence="3" id="KW-0443">Lipid metabolism</keyword>
<keyword evidence="10" id="KW-1185">Reference proteome</keyword>
<comment type="similarity">
    <text evidence="4">Belongs to the phospholipase D family. MitoPLD/Zucchini subfamily.</text>
</comment>
<evidence type="ECO:0000256" key="1">
    <source>
        <dbReference type="ARBA" id="ARBA00022801"/>
    </source>
</evidence>
<dbReference type="SUPFAM" id="SSF56024">
    <property type="entry name" value="Phospholipase D/nuclease"/>
    <property type="match status" value="1"/>
</dbReference>
<dbReference type="InterPro" id="IPR051406">
    <property type="entry name" value="PLD_domain"/>
</dbReference>
<feature type="domain" description="Phospholipase D-like" evidence="8">
    <location>
        <begin position="65"/>
        <end position="190"/>
    </location>
</feature>
<comment type="caution">
    <text evidence="9">The sequence shown here is derived from an EMBL/GenBank/DDBJ whole genome shotgun (WGS) entry which is preliminary data.</text>
</comment>
<evidence type="ECO:0000256" key="7">
    <source>
        <dbReference type="SAM" id="MobiDB-lite"/>
    </source>
</evidence>